<protein>
    <submittedName>
        <fullName evidence="7">GH92 family glycosyl hydrolase</fullName>
    </submittedName>
</protein>
<feature type="domain" description="Glycosyl hydrolase family 92" evidence="5">
    <location>
        <begin position="291"/>
        <end position="782"/>
    </location>
</feature>
<sequence length="802" mass="90010">MNTRPYKYTILKKTYSFWLSAICLVGTIAIQSCSKRSGKEPADYVDPFIGTDFYGHTFPGAVVPFGMIQLSPDHDTKGWTYSSGYSYSDSTIEGFSHTHFSGVGMTTGGDILLMPTVKDKIQTSPGTKDNPDSGYRSRYNKDDENATPGYYSVLLKDDNIKAELTATKRVGMHRYTFPKARRSNILLDLAHEIGKDDKSGKSVLKIVGDSTIEGYKDANGTMVYFVAKFSRPFDYYGTWDSDYSTPESAEGYWPYKDEEKGLNVGAFVSYATKEAEQILVKVAVSFVSVEGARNNLKTEIPDWDFDKVKNNAHKAWNDELTKVSVKISDESKKQIFYTAVYRSLLAQYIGQDVDGQYMGMDNKVHTAKGYDFVPNFSCWDTYRSQHPLLTIIAPNHVNDLVKSIAAKTSEFGWLPAQHFRNEFGQGMVGDHLVPVIVDAYIKGYRDWDIEGLYNAMRRKALELPTAPLPASAGRSGLTDYMSLGYAPCDVVTESVPNTLELAYNDWCIAQLADALGKKEDAALFYKRAQNYKNVYDPSTQFMRPRRKNGAWLEEKGNNEQKIDSVGAHHYYRYFDPLLVGRRPNRHYTESNAWQYLWSVQHDAKGLVTLLGGDEAFNNRLDTFFTMDASISEPKYVGVVGTIGQYVHGNQPSHHVAYLYNYASAPWKTQYRTREIMQKFYRTGPGGLSGNEDMGSLSSWFVLSSMGIYSVTPGSSNYAIGSPMFDEVSINLKDNKTFSIIAKNNSPENKYIQSATLNGKPFNRCFIDHAEIMAGGELVFEMGATPNKTWGVGKDALPYSFSK</sequence>
<proteinExistence type="predicted"/>
<evidence type="ECO:0000256" key="4">
    <source>
        <dbReference type="SAM" id="MobiDB-lite"/>
    </source>
</evidence>
<comment type="cofactor">
    <cofactor evidence="1">
        <name>Ca(2+)</name>
        <dbReference type="ChEBI" id="CHEBI:29108"/>
    </cofactor>
</comment>
<dbReference type="Gene3D" id="3.30.2080.10">
    <property type="entry name" value="GH92 mannosidase domain"/>
    <property type="match status" value="1"/>
</dbReference>
<keyword evidence="7" id="KW-0378">Hydrolase</keyword>
<dbReference type="Gene3D" id="1.20.1050.60">
    <property type="entry name" value="alpha-1,2-mannosidase"/>
    <property type="match status" value="1"/>
</dbReference>
<dbReference type="PANTHER" id="PTHR12143">
    <property type="entry name" value="PEPTIDE N-GLYCANASE PNGASE -RELATED"/>
    <property type="match status" value="1"/>
</dbReference>
<evidence type="ECO:0000313" key="7">
    <source>
        <dbReference type="EMBL" id="MFD2519828.1"/>
    </source>
</evidence>
<dbReference type="Pfam" id="PF17678">
    <property type="entry name" value="Glyco_hydro_92N"/>
    <property type="match status" value="1"/>
</dbReference>
<feature type="region of interest" description="Disordered" evidence="4">
    <location>
        <begin position="120"/>
        <end position="143"/>
    </location>
</feature>
<dbReference type="PROSITE" id="PS51257">
    <property type="entry name" value="PROKAR_LIPOPROTEIN"/>
    <property type="match status" value="1"/>
</dbReference>
<dbReference type="PANTHER" id="PTHR12143:SF39">
    <property type="entry name" value="SECRETED PROTEIN"/>
    <property type="match status" value="1"/>
</dbReference>
<dbReference type="RefSeq" id="WP_340236317.1">
    <property type="nucleotide sequence ID" value="NZ_JBBEWC010000006.1"/>
</dbReference>
<dbReference type="EMBL" id="JBHULC010000003">
    <property type="protein sequence ID" value="MFD2519828.1"/>
    <property type="molecule type" value="Genomic_DNA"/>
</dbReference>
<name>A0ABW5J3X0_9BACT</name>
<evidence type="ECO:0000256" key="1">
    <source>
        <dbReference type="ARBA" id="ARBA00001913"/>
    </source>
</evidence>
<evidence type="ECO:0000259" key="6">
    <source>
        <dbReference type="Pfam" id="PF17678"/>
    </source>
</evidence>
<dbReference type="Pfam" id="PF07971">
    <property type="entry name" value="Glyco_hydro_92"/>
    <property type="match status" value="1"/>
</dbReference>
<evidence type="ECO:0000256" key="2">
    <source>
        <dbReference type="ARBA" id="ARBA00011245"/>
    </source>
</evidence>
<reference evidence="8" key="1">
    <citation type="journal article" date="2019" name="Int. J. Syst. Evol. Microbiol.">
        <title>The Global Catalogue of Microorganisms (GCM) 10K type strain sequencing project: providing services to taxonomists for standard genome sequencing and annotation.</title>
        <authorList>
            <consortium name="The Broad Institute Genomics Platform"/>
            <consortium name="The Broad Institute Genome Sequencing Center for Infectious Disease"/>
            <person name="Wu L."/>
            <person name="Ma J."/>
        </authorList>
    </citation>
    <scope>NUCLEOTIDE SEQUENCE [LARGE SCALE GENOMIC DNA]</scope>
    <source>
        <strain evidence="8">KCTC 52344</strain>
    </source>
</reference>
<gene>
    <name evidence="7" type="ORF">ACFSR2_02960</name>
</gene>
<evidence type="ECO:0000259" key="5">
    <source>
        <dbReference type="Pfam" id="PF07971"/>
    </source>
</evidence>
<comment type="caution">
    <text evidence="7">The sequence shown here is derived from an EMBL/GenBank/DDBJ whole genome shotgun (WGS) entry which is preliminary data.</text>
</comment>
<dbReference type="SUPFAM" id="SSF48208">
    <property type="entry name" value="Six-hairpin glycosidases"/>
    <property type="match status" value="1"/>
</dbReference>
<dbReference type="InterPro" id="IPR041371">
    <property type="entry name" value="GH92_N"/>
</dbReference>
<dbReference type="Gene3D" id="2.70.98.10">
    <property type="match status" value="1"/>
</dbReference>
<organism evidence="7 8">
    <name type="scientific">Emticicia soli</name>
    <dbReference type="NCBI Taxonomy" id="2027878"/>
    <lineage>
        <taxon>Bacteria</taxon>
        <taxon>Pseudomonadati</taxon>
        <taxon>Bacteroidota</taxon>
        <taxon>Cytophagia</taxon>
        <taxon>Cytophagales</taxon>
        <taxon>Leadbetterellaceae</taxon>
        <taxon>Emticicia</taxon>
    </lineage>
</organism>
<feature type="domain" description="Glycosyl hydrolase family 92 N-terminal" evidence="6">
    <location>
        <begin position="44"/>
        <end position="285"/>
    </location>
</feature>
<dbReference type="InterPro" id="IPR005887">
    <property type="entry name" value="GH92_a_mannosidase_put"/>
</dbReference>
<dbReference type="InterPro" id="IPR008928">
    <property type="entry name" value="6-hairpin_glycosidase_sf"/>
</dbReference>
<comment type="subunit">
    <text evidence="2">Monomer.</text>
</comment>
<dbReference type="InterPro" id="IPR050883">
    <property type="entry name" value="PNGase"/>
</dbReference>
<evidence type="ECO:0000313" key="8">
    <source>
        <dbReference type="Proteomes" id="UP001597510"/>
    </source>
</evidence>
<dbReference type="InterPro" id="IPR012939">
    <property type="entry name" value="Glyco_hydro_92"/>
</dbReference>
<dbReference type="GO" id="GO:0016787">
    <property type="term" value="F:hydrolase activity"/>
    <property type="evidence" value="ECO:0007669"/>
    <property type="project" value="UniProtKB-KW"/>
</dbReference>
<evidence type="ECO:0000256" key="3">
    <source>
        <dbReference type="ARBA" id="ARBA00022837"/>
    </source>
</evidence>
<accession>A0ABW5J3X0</accession>
<keyword evidence="3" id="KW-0106">Calcium</keyword>
<dbReference type="Proteomes" id="UP001597510">
    <property type="component" value="Unassembled WGS sequence"/>
</dbReference>
<dbReference type="NCBIfam" id="TIGR01180">
    <property type="entry name" value="aman2_put"/>
    <property type="match status" value="1"/>
</dbReference>
<dbReference type="InterPro" id="IPR014718">
    <property type="entry name" value="GH-type_carb-bd"/>
</dbReference>
<dbReference type="Gene3D" id="1.20.1610.10">
    <property type="entry name" value="alpha-1,2-mannosidases domains"/>
    <property type="match status" value="1"/>
</dbReference>
<keyword evidence="8" id="KW-1185">Reference proteome</keyword>